<dbReference type="Gene3D" id="3.30.420.10">
    <property type="entry name" value="Ribonuclease H-like superfamily/Ribonuclease H"/>
    <property type="match status" value="1"/>
</dbReference>
<proteinExistence type="predicted"/>
<dbReference type="Pfam" id="PF01612">
    <property type="entry name" value="DNA_pol_A_exo1"/>
    <property type="match status" value="1"/>
</dbReference>
<comment type="caution">
    <text evidence="2">The sequence shown here is derived from an EMBL/GenBank/DDBJ whole genome shotgun (WGS) entry which is preliminary data.</text>
</comment>
<protein>
    <recommendedName>
        <fullName evidence="1">3'-5' exonuclease domain-containing protein</fullName>
    </recommendedName>
</protein>
<dbReference type="GO" id="GO:0008408">
    <property type="term" value="F:3'-5' exonuclease activity"/>
    <property type="evidence" value="ECO:0007669"/>
    <property type="project" value="InterPro"/>
</dbReference>
<keyword evidence="4" id="KW-1185">Reference proteome</keyword>
<feature type="domain" description="3'-5' exonuclease" evidence="1">
    <location>
        <begin position="353"/>
        <end position="560"/>
    </location>
</feature>
<evidence type="ECO:0000313" key="2">
    <source>
        <dbReference type="EMBL" id="CAF1142055.1"/>
    </source>
</evidence>
<dbReference type="EMBL" id="CAJNOQ010006628">
    <property type="protein sequence ID" value="CAF1142055.1"/>
    <property type="molecule type" value="Genomic_DNA"/>
</dbReference>
<dbReference type="EMBL" id="CAJOBC010006628">
    <property type="protein sequence ID" value="CAF3905736.1"/>
    <property type="molecule type" value="Genomic_DNA"/>
</dbReference>
<dbReference type="Proteomes" id="UP000681722">
    <property type="component" value="Unassembled WGS sequence"/>
</dbReference>
<dbReference type="Pfam" id="PF01927">
    <property type="entry name" value="Mut7-C"/>
    <property type="match status" value="2"/>
</dbReference>
<dbReference type="Proteomes" id="UP000663829">
    <property type="component" value="Unassembled WGS sequence"/>
</dbReference>
<gene>
    <name evidence="2" type="ORF">GPM918_LOCUS20738</name>
    <name evidence="3" type="ORF">SRO942_LOCUS20735</name>
</gene>
<dbReference type="OrthoDB" id="18193at2759"/>
<dbReference type="InterPro" id="IPR002562">
    <property type="entry name" value="3'-5'_exonuclease_dom"/>
</dbReference>
<dbReference type="PANTHER" id="PTHR47765">
    <property type="entry name" value="3'-5' EXONUCLEASE DOMAIN-CONTAINING PROTEIN"/>
    <property type="match status" value="1"/>
</dbReference>
<dbReference type="AlphaFoldDB" id="A0A814S6M0"/>
<evidence type="ECO:0000313" key="3">
    <source>
        <dbReference type="EMBL" id="CAF3905736.1"/>
    </source>
</evidence>
<dbReference type="InterPro" id="IPR036397">
    <property type="entry name" value="RNaseH_sf"/>
</dbReference>
<dbReference type="PANTHER" id="PTHR47765:SF2">
    <property type="entry name" value="EXONUCLEASE MUT-7 HOMOLOG"/>
    <property type="match status" value="1"/>
</dbReference>
<name>A0A814S6M0_9BILA</name>
<organism evidence="2 4">
    <name type="scientific">Didymodactylos carnosus</name>
    <dbReference type="NCBI Taxonomy" id="1234261"/>
    <lineage>
        <taxon>Eukaryota</taxon>
        <taxon>Metazoa</taxon>
        <taxon>Spiralia</taxon>
        <taxon>Gnathifera</taxon>
        <taxon>Rotifera</taxon>
        <taxon>Eurotatoria</taxon>
        <taxon>Bdelloidea</taxon>
        <taxon>Philodinida</taxon>
        <taxon>Philodinidae</taxon>
        <taxon>Didymodactylos</taxon>
    </lineage>
</organism>
<dbReference type="SUPFAM" id="SSF53098">
    <property type="entry name" value="Ribonuclease H-like"/>
    <property type="match status" value="1"/>
</dbReference>
<dbReference type="InterPro" id="IPR002782">
    <property type="entry name" value="Mut7-C_RNAse_dom"/>
</dbReference>
<dbReference type="InterPro" id="IPR012337">
    <property type="entry name" value="RNaseH-like_sf"/>
</dbReference>
<evidence type="ECO:0000313" key="4">
    <source>
        <dbReference type="Proteomes" id="UP000663829"/>
    </source>
</evidence>
<accession>A0A814S6M0</accession>
<sequence length="844" mass="99010">MATALIIEQLKETFKSGDRDSVQTLILQQFQLSKYPFIYLLDLIDQTHEYSSYNGTLSNFILHTFSRWQDEFYKVYQTLFDSHTQNRIFFLLVQAPVTSLDIIIKIFHIENDYIVHCIKSQLLCQDIKYNNHNIKNAVKIISHLKIQNYFTVREIILPLIINNRDHLIELYLSEDKEQQKLFFQTLDHLCYHKGNMKDILMNDYHIPSNIVALLNKRQIVKLAVRYLNIYAIDNVDQYPNLSILQRKRTLGYLINVKYSQDKTMSEDCWNELVQEIVENNIALSDCLIEMLCDRDDLNAVKYWMIKLERSQQSLSHWVQKYLYTKPQNTVEQTSSNSTLTIDYYKLSIPINKIYFVDNTENYNRLLDKLWSSNDLIIGFDCEWKPMFNNSRTSKQRISIMQLAFQDEIYLLDLLNYFHTCNETQLMEKLANRLFDDENVTLVCYSFQSDARMLIASYPIFEKALVSSSTLLDMSIVQNDLLRENSSIFPYLSNNNNNNSNNTKEKGLSELIKLIFGQPVYKGEQCSNWEQRPLRLAQILYASIDAACLLDAYNFFVKQSLSPDFLRSYRGRKPKRLQANITRQIDENYTNNQILQTEPRQENLSINQNDTVSSLRPSQVKFVADNMLHGLGRELRVCGCDCIILDDDAAHTDAIKYAKADNRIILSRGGPYNLLRSNTVEGRCYCPPDLSAKKQCENVINHFNIKVLPEDIFSRCTICNGDEFDIVDGKEIRALFYKHYNYKPEDTDEPELLNYSSQIIDMNQMKLIKTGVTLILTGLTSRNLPSYSEYYICIKCGRVYWQGTHWRRRRLKHIEILHDNEDDDMIQFVDDSKEEYFDAMENTQT</sequence>
<dbReference type="InterPro" id="IPR052408">
    <property type="entry name" value="Exonuclease_MUT-7-like"/>
</dbReference>
<dbReference type="GO" id="GO:0003676">
    <property type="term" value="F:nucleic acid binding"/>
    <property type="evidence" value="ECO:0007669"/>
    <property type="project" value="InterPro"/>
</dbReference>
<dbReference type="SMART" id="SM00474">
    <property type="entry name" value="35EXOc"/>
    <property type="match status" value="1"/>
</dbReference>
<dbReference type="GO" id="GO:0006139">
    <property type="term" value="P:nucleobase-containing compound metabolic process"/>
    <property type="evidence" value="ECO:0007669"/>
    <property type="project" value="InterPro"/>
</dbReference>
<evidence type="ECO:0000259" key="1">
    <source>
        <dbReference type="SMART" id="SM00474"/>
    </source>
</evidence>
<reference evidence="2" key="1">
    <citation type="submission" date="2021-02" db="EMBL/GenBank/DDBJ databases">
        <authorList>
            <person name="Nowell W R."/>
        </authorList>
    </citation>
    <scope>NUCLEOTIDE SEQUENCE</scope>
</reference>